<feature type="compositionally biased region" description="Basic and acidic residues" evidence="1">
    <location>
        <begin position="115"/>
        <end position="125"/>
    </location>
</feature>
<gene>
    <name evidence="2" type="ORF">SISNIDRAFT_494632</name>
</gene>
<reference evidence="2 3" key="1">
    <citation type="journal article" date="2016" name="Mol. Biol. Evol.">
        <title>Comparative Genomics of Early-Diverging Mushroom-Forming Fungi Provides Insights into the Origins of Lignocellulose Decay Capabilities.</title>
        <authorList>
            <person name="Nagy L.G."/>
            <person name="Riley R."/>
            <person name="Tritt A."/>
            <person name="Adam C."/>
            <person name="Daum C."/>
            <person name="Floudas D."/>
            <person name="Sun H."/>
            <person name="Yadav J.S."/>
            <person name="Pangilinan J."/>
            <person name="Larsson K.H."/>
            <person name="Matsuura K."/>
            <person name="Barry K."/>
            <person name="Labutti K."/>
            <person name="Kuo R."/>
            <person name="Ohm R.A."/>
            <person name="Bhattacharya S.S."/>
            <person name="Shirouzu T."/>
            <person name="Yoshinaga Y."/>
            <person name="Martin F.M."/>
            <person name="Grigoriev I.V."/>
            <person name="Hibbett D.S."/>
        </authorList>
    </citation>
    <scope>NUCLEOTIDE SEQUENCE [LARGE SCALE GENOMIC DNA]</scope>
    <source>
        <strain evidence="2 3">HHB9708</strain>
    </source>
</reference>
<dbReference type="EMBL" id="KV419402">
    <property type="protein sequence ID" value="KZS95307.1"/>
    <property type="molecule type" value="Genomic_DNA"/>
</dbReference>
<evidence type="ECO:0000313" key="3">
    <source>
        <dbReference type="Proteomes" id="UP000076722"/>
    </source>
</evidence>
<dbReference type="AlphaFoldDB" id="A0A164WS44"/>
<name>A0A164WS44_9AGAM</name>
<sequence>MPVAVIVWPVEKTAILAKALVRNAMGIKDKLDIKMPQKPKLSPFTLNWKNASPRTKEKRSPILATALSKYTITKRKNTFTPESDLVYISTAHVDVNCGFCGLSCGLFHTTTDAELKRHPRKENPSRHNSSKKRWFGQLQSRRPSTQVPAPYHEFVSINIHGDRQLSTAGMAALCAAVSDASISDGFGNNVQFVDLWRRRIDEERDSSRDLTTNRSIVQTDLAFPSSTVEQRSETDIVFADRELALLSTPILEERFYEPLGHVDWTDSVDHGEPIATSFLKASPIIAPAFLVANLTSTLRRPE</sequence>
<protein>
    <submittedName>
        <fullName evidence="2">Uncharacterized protein</fullName>
    </submittedName>
</protein>
<feature type="region of interest" description="Disordered" evidence="1">
    <location>
        <begin position="115"/>
        <end position="147"/>
    </location>
</feature>
<accession>A0A164WS44</accession>
<keyword evidence="3" id="KW-1185">Reference proteome</keyword>
<dbReference type="Proteomes" id="UP000076722">
    <property type="component" value="Unassembled WGS sequence"/>
</dbReference>
<evidence type="ECO:0000313" key="2">
    <source>
        <dbReference type="EMBL" id="KZS95307.1"/>
    </source>
</evidence>
<evidence type="ECO:0000256" key="1">
    <source>
        <dbReference type="SAM" id="MobiDB-lite"/>
    </source>
</evidence>
<organism evidence="2 3">
    <name type="scientific">Sistotremastrum niveocremeum HHB9708</name>
    <dbReference type="NCBI Taxonomy" id="1314777"/>
    <lineage>
        <taxon>Eukaryota</taxon>
        <taxon>Fungi</taxon>
        <taxon>Dikarya</taxon>
        <taxon>Basidiomycota</taxon>
        <taxon>Agaricomycotina</taxon>
        <taxon>Agaricomycetes</taxon>
        <taxon>Sistotremastrales</taxon>
        <taxon>Sistotremastraceae</taxon>
        <taxon>Sertulicium</taxon>
        <taxon>Sertulicium niveocremeum</taxon>
    </lineage>
</organism>
<feature type="compositionally biased region" description="Polar residues" evidence="1">
    <location>
        <begin position="137"/>
        <end position="147"/>
    </location>
</feature>
<proteinExistence type="predicted"/>